<reference evidence="10" key="1">
    <citation type="submission" date="2021-08" db="EMBL/GenBank/DDBJ databases">
        <title>WGS assembly of Ceratopteris richardii.</title>
        <authorList>
            <person name="Marchant D.B."/>
            <person name="Chen G."/>
            <person name="Jenkins J."/>
            <person name="Shu S."/>
            <person name="Leebens-Mack J."/>
            <person name="Grimwood J."/>
            <person name="Schmutz J."/>
            <person name="Soltis P."/>
            <person name="Soltis D."/>
            <person name="Chen Z.-H."/>
        </authorList>
    </citation>
    <scope>NUCLEOTIDE SEQUENCE</scope>
    <source>
        <strain evidence="10">Whitten #5841</strain>
        <tissue evidence="10">Leaf</tissue>
    </source>
</reference>
<dbReference type="InterPro" id="IPR035513">
    <property type="entry name" value="Invertase/methylesterase_inhib"/>
</dbReference>
<evidence type="ECO:0000256" key="2">
    <source>
        <dbReference type="ARBA" id="ARBA00006027"/>
    </source>
</evidence>
<dbReference type="NCBIfam" id="TIGR01614">
    <property type="entry name" value="PME_inhib"/>
    <property type="match status" value="1"/>
</dbReference>
<keyword evidence="8" id="KW-1133">Transmembrane helix</keyword>
<keyword evidence="4 7" id="KW-0378">Hydrolase</keyword>
<dbReference type="SMART" id="SM00856">
    <property type="entry name" value="PMEI"/>
    <property type="match status" value="1"/>
</dbReference>
<evidence type="ECO:0000256" key="7">
    <source>
        <dbReference type="RuleBase" id="RU000589"/>
    </source>
</evidence>
<gene>
    <name evidence="10" type="ORF">KP509_16G076000</name>
</gene>
<dbReference type="InterPro" id="IPR011050">
    <property type="entry name" value="Pectin_lyase_fold/virulence"/>
</dbReference>
<sequence length="627" mass="68810">MADRSEPSVKSIHNMKTSLIPAAENWPRGQCSSSRHRPHSAFLMATLLVVSLLAAVLGLGFHGYYSQRNDFLPIRSLSSIECPPNKVVETICKHTADADVCVRELGNYEFSSSATPLEIIIAAIQSAAKRVSESEGVANECRGESGLSKLEGECTEDCMELLVRVADLVKDASTRISSLRDSSDLTTFSSALMDVKAWLSSALSLQTACSDNFDVASGSIQIRIQSNQAYLGEVIGYVLSLIDILAEVGNNVTTWQGNLPPIYHFIRGPHHHQRRRLLSTVPFFNMEDGFPYWVSAGERRLLQDSSSSIAASANSVVAKDGSGQFLSIMDALNNIPGNYSGRYIIYIKQGVYEEVFNVTKDQKNITLVGDGIGKTIITGDRNVASGNYNTYRTSTVGVAGDGFYARDITFQNTAGPSGHQAVAMRAGADLIVFYRCSFEGYQDTLYALAGRQFYRDCTISGTVDFIFGNAIALFQNCILKARLPLPDQKNTYTAQGRKLESDVSGYSFQNCTWTGEIAISSANYTVQTFLGRPWKAFSRVVILESELQGLIDPAGWLPWNESNPFTDTLYYGEYQNRGGGSDTSRRVNWTGVHPAMTTDEASQFTLNSFIAGETWLTSLQVTYQDSL</sequence>
<accession>A0A8T2T3R1</accession>
<keyword evidence="8" id="KW-0472">Membrane</keyword>
<dbReference type="OMA" id="IAGDSWI"/>
<evidence type="ECO:0000259" key="9">
    <source>
        <dbReference type="SMART" id="SM00856"/>
    </source>
</evidence>
<dbReference type="PANTHER" id="PTHR31707">
    <property type="entry name" value="PECTINESTERASE"/>
    <property type="match status" value="1"/>
</dbReference>
<organism evidence="10 11">
    <name type="scientific">Ceratopteris richardii</name>
    <name type="common">Triangle waterfern</name>
    <dbReference type="NCBI Taxonomy" id="49495"/>
    <lineage>
        <taxon>Eukaryota</taxon>
        <taxon>Viridiplantae</taxon>
        <taxon>Streptophyta</taxon>
        <taxon>Embryophyta</taxon>
        <taxon>Tracheophyta</taxon>
        <taxon>Polypodiopsida</taxon>
        <taxon>Polypodiidae</taxon>
        <taxon>Polypodiales</taxon>
        <taxon>Pteridineae</taxon>
        <taxon>Pteridaceae</taxon>
        <taxon>Parkerioideae</taxon>
        <taxon>Ceratopteris</taxon>
    </lineage>
</organism>
<dbReference type="EMBL" id="CM035421">
    <property type="protein sequence ID" value="KAH7388446.1"/>
    <property type="molecule type" value="Genomic_DNA"/>
</dbReference>
<feature type="transmembrane region" description="Helical" evidence="8">
    <location>
        <begin position="42"/>
        <end position="65"/>
    </location>
</feature>
<dbReference type="GO" id="GO:0004857">
    <property type="term" value="F:enzyme inhibitor activity"/>
    <property type="evidence" value="ECO:0007669"/>
    <property type="project" value="InterPro"/>
</dbReference>
<dbReference type="Gene3D" id="2.160.20.10">
    <property type="entry name" value="Single-stranded right-handed beta-helix, Pectin lyase-like"/>
    <property type="match status" value="1"/>
</dbReference>
<feature type="active site" evidence="6">
    <location>
        <position position="464"/>
    </location>
</feature>
<evidence type="ECO:0000256" key="8">
    <source>
        <dbReference type="SAM" id="Phobius"/>
    </source>
</evidence>
<dbReference type="InterPro" id="IPR000070">
    <property type="entry name" value="Pectinesterase_cat"/>
</dbReference>
<dbReference type="Pfam" id="PF04043">
    <property type="entry name" value="PMEI"/>
    <property type="match status" value="1"/>
</dbReference>
<evidence type="ECO:0000313" key="11">
    <source>
        <dbReference type="Proteomes" id="UP000825935"/>
    </source>
</evidence>
<keyword evidence="5 7" id="KW-0063">Aspartyl esterase</keyword>
<dbReference type="Gene3D" id="1.20.140.40">
    <property type="entry name" value="Invertase/pectin methylesterase inhibitor family protein"/>
    <property type="match status" value="1"/>
</dbReference>
<comment type="pathway">
    <text evidence="1 7">Glycan metabolism; pectin degradation; 2-dehydro-3-deoxy-D-gluconate from pectin: step 1/5.</text>
</comment>
<evidence type="ECO:0000256" key="1">
    <source>
        <dbReference type="ARBA" id="ARBA00005184"/>
    </source>
</evidence>
<feature type="domain" description="Pectinesterase inhibitor" evidence="9">
    <location>
        <begin position="83"/>
        <end position="255"/>
    </location>
</feature>
<keyword evidence="8" id="KW-0812">Transmembrane</keyword>
<dbReference type="GO" id="GO:0045490">
    <property type="term" value="P:pectin catabolic process"/>
    <property type="evidence" value="ECO:0007669"/>
    <property type="project" value="UniProtKB-UniRule"/>
</dbReference>
<dbReference type="GO" id="GO:0042545">
    <property type="term" value="P:cell wall modification"/>
    <property type="evidence" value="ECO:0007669"/>
    <property type="project" value="UniProtKB-UniRule"/>
</dbReference>
<evidence type="ECO:0000256" key="6">
    <source>
        <dbReference type="PROSITE-ProRule" id="PRU10040"/>
    </source>
</evidence>
<dbReference type="SUPFAM" id="SSF101148">
    <property type="entry name" value="Plant invertase/pectin methylesterase inhibitor"/>
    <property type="match status" value="1"/>
</dbReference>
<proteinExistence type="inferred from homology"/>
<dbReference type="InterPro" id="IPR006501">
    <property type="entry name" value="Pectinesterase_inhib_dom"/>
</dbReference>
<dbReference type="GO" id="GO:0030599">
    <property type="term" value="F:pectinesterase activity"/>
    <property type="evidence" value="ECO:0007669"/>
    <property type="project" value="UniProtKB-UniRule"/>
</dbReference>
<evidence type="ECO:0000256" key="3">
    <source>
        <dbReference type="ARBA" id="ARBA00007786"/>
    </source>
</evidence>
<dbReference type="SUPFAM" id="SSF51126">
    <property type="entry name" value="Pectin lyase-like"/>
    <property type="match status" value="1"/>
</dbReference>
<evidence type="ECO:0000256" key="4">
    <source>
        <dbReference type="ARBA" id="ARBA00022801"/>
    </source>
</evidence>
<keyword evidence="11" id="KW-1185">Reference proteome</keyword>
<dbReference type="AlphaFoldDB" id="A0A8T2T3R1"/>
<protein>
    <recommendedName>
        <fullName evidence="7">Pectinesterase</fullName>
        <ecNumber evidence="7">3.1.1.11</ecNumber>
    </recommendedName>
</protein>
<comment type="similarity">
    <text evidence="3">In the C-terminal section; belongs to the pectinesterase family.</text>
</comment>
<dbReference type="FunFam" id="2.160.20.10:FF:000001">
    <property type="entry name" value="Pectinesterase"/>
    <property type="match status" value="1"/>
</dbReference>
<name>A0A8T2T3R1_CERRI</name>
<evidence type="ECO:0000256" key="5">
    <source>
        <dbReference type="ARBA" id="ARBA00023085"/>
    </source>
</evidence>
<dbReference type="Proteomes" id="UP000825935">
    <property type="component" value="Chromosome 16"/>
</dbReference>
<evidence type="ECO:0000313" key="10">
    <source>
        <dbReference type="EMBL" id="KAH7388446.1"/>
    </source>
</evidence>
<comment type="catalytic activity">
    <reaction evidence="7">
        <text>[(1-&gt;4)-alpha-D-galacturonosyl methyl ester](n) + n H2O = [(1-&gt;4)-alpha-D-galacturonosyl](n) + n methanol + n H(+)</text>
        <dbReference type="Rhea" id="RHEA:22380"/>
        <dbReference type="Rhea" id="RHEA-COMP:14570"/>
        <dbReference type="Rhea" id="RHEA-COMP:14573"/>
        <dbReference type="ChEBI" id="CHEBI:15377"/>
        <dbReference type="ChEBI" id="CHEBI:15378"/>
        <dbReference type="ChEBI" id="CHEBI:17790"/>
        <dbReference type="ChEBI" id="CHEBI:140522"/>
        <dbReference type="ChEBI" id="CHEBI:140523"/>
        <dbReference type="EC" id="3.1.1.11"/>
    </reaction>
</comment>
<dbReference type="PROSITE" id="PS00503">
    <property type="entry name" value="PECTINESTERASE_2"/>
    <property type="match status" value="1"/>
</dbReference>
<dbReference type="OrthoDB" id="2019149at2759"/>
<dbReference type="EC" id="3.1.1.11" evidence="7"/>
<comment type="similarity">
    <text evidence="2">In the N-terminal section; belongs to the PMEI family.</text>
</comment>
<dbReference type="InterPro" id="IPR033131">
    <property type="entry name" value="Pectinesterase_Asp_AS"/>
</dbReference>
<dbReference type="Pfam" id="PF01095">
    <property type="entry name" value="Pectinesterase"/>
    <property type="match status" value="1"/>
</dbReference>
<comment type="caution">
    <text evidence="10">The sequence shown here is derived from an EMBL/GenBank/DDBJ whole genome shotgun (WGS) entry which is preliminary data.</text>
</comment>
<dbReference type="InterPro" id="IPR012334">
    <property type="entry name" value="Pectin_lyas_fold"/>
</dbReference>